<sequence length="190" mass="19357">MTNIVQRRYQRTGSATSGVLTPTASSQTTQPAESTAGFISAGAFAGSTVGAAAGIGLIGFSVVMWRERKWRKVASDLRAEKDAFAKQAESGSEPGSGAGSGFVAGPGSGFGPSGSAVGSAPAERYYQGGHQAEGLGISPAAVDNRAVSAGAVLPAQAAEVSSFNYPMPQLEDTQLEGPQQDENGRKYRIA</sequence>
<keyword evidence="2" id="KW-0472">Membrane</keyword>
<evidence type="ECO:0000256" key="1">
    <source>
        <dbReference type="SAM" id="MobiDB-lite"/>
    </source>
</evidence>
<evidence type="ECO:0000313" key="3">
    <source>
        <dbReference type="EMBL" id="CAJ2501298.1"/>
    </source>
</evidence>
<reference evidence="3" key="1">
    <citation type="submission" date="2023-10" db="EMBL/GenBank/DDBJ databases">
        <authorList>
            <person name="Hackl T."/>
        </authorList>
    </citation>
    <scope>NUCLEOTIDE SEQUENCE</scope>
</reference>
<gene>
    <name evidence="3" type="ORF">KHLLAP_LOCUS1766</name>
</gene>
<keyword evidence="2" id="KW-0812">Transmembrane</keyword>
<feature type="compositionally biased region" description="Gly residues" evidence="1">
    <location>
        <begin position="94"/>
        <end position="112"/>
    </location>
</feature>
<organism evidence="3 4">
    <name type="scientific">Anthostomella pinea</name>
    <dbReference type="NCBI Taxonomy" id="933095"/>
    <lineage>
        <taxon>Eukaryota</taxon>
        <taxon>Fungi</taxon>
        <taxon>Dikarya</taxon>
        <taxon>Ascomycota</taxon>
        <taxon>Pezizomycotina</taxon>
        <taxon>Sordariomycetes</taxon>
        <taxon>Xylariomycetidae</taxon>
        <taxon>Xylariales</taxon>
        <taxon>Xylariaceae</taxon>
        <taxon>Anthostomella</taxon>
    </lineage>
</organism>
<keyword evidence="4" id="KW-1185">Reference proteome</keyword>
<feature type="region of interest" description="Disordered" evidence="1">
    <location>
        <begin position="1"/>
        <end position="31"/>
    </location>
</feature>
<dbReference type="EMBL" id="CAUWAG010000003">
    <property type="protein sequence ID" value="CAJ2501298.1"/>
    <property type="molecule type" value="Genomic_DNA"/>
</dbReference>
<accession>A0AAI8VAI9</accession>
<evidence type="ECO:0000256" key="2">
    <source>
        <dbReference type="SAM" id="Phobius"/>
    </source>
</evidence>
<dbReference type="AlphaFoldDB" id="A0AAI8VAI9"/>
<name>A0AAI8VAI9_9PEZI</name>
<feature type="region of interest" description="Disordered" evidence="1">
    <location>
        <begin position="164"/>
        <end position="190"/>
    </location>
</feature>
<keyword evidence="2" id="KW-1133">Transmembrane helix</keyword>
<feature type="transmembrane region" description="Helical" evidence="2">
    <location>
        <begin position="38"/>
        <end position="65"/>
    </location>
</feature>
<proteinExistence type="predicted"/>
<comment type="caution">
    <text evidence="3">The sequence shown here is derived from an EMBL/GenBank/DDBJ whole genome shotgun (WGS) entry which is preliminary data.</text>
</comment>
<evidence type="ECO:0000313" key="4">
    <source>
        <dbReference type="Proteomes" id="UP001295740"/>
    </source>
</evidence>
<feature type="region of interest" description="Disordered" evidence="1">
    <location>
        <begin position="85"/>
        <end position="121"/>
    </location>
</feature>
<dbReference type="Proteomes" id="UP001295740">
    <property type="component" value="Unassembled WGS sequence"/>
</dbReference>
<protein>
    <submittedName>
        <fullName evidence="3">Uu.00g041510.m01.CDS01</fullName>
    </submittedName>
</protein>